<dbReference type="PROSITE" id="PS00211">
    <property type="entry name" value="ABC_TRANSPORTER_1"/>
    <property type="match status" value="1"/>
</dbReference>
<organism evidence="6 8">
    <name type="scientific">Rubrobacter radiotolerans</name>
    <name type="common">Arthrobacter radiotolerans</name>
    <dbReference type="NCBI Taxonomy" id="42256"/>
    <lineage>
        <taxon>Bacteria</taxon>
        <taxon>Bacillati</taxon>
        <taxon>Actinomycetota</taxon>
        <taxon>Rubrobacteria</taxon>
        <taxon>Rubrobacterales</taxon>
        <taxon>Rubrobacteraceae</taxon>
        <taxon>Rubrobacter</taxon>
    </lineage>
</organism>
<evidence type="ECO:0000313" key="6">
    <source>
        <dbReference type="EMBL" id="AHY46961.1"/>
    </source>
</evidence>
<dbReference type="KEGG" id="rrd:RradSPS_1678"/>
<dbReference type="Proteomes" id="UP000025229">
    <property type="component" value="Chromosome"/>
</dbReference>
<dbReference type="InterPro" id="IPR003439">
    <property type="entry name" value="ABC_transporter-like_ATP-bd"/>
</dbReference>
<dbReference type="Gene3D" id="3.40.50.300">
    <property type="entry name" value="P-loop containing nucleotide triphosphate hydrolases"/>
    <property type="match status" value="1"/>
</dbReference>
<dbReference type="eggNOG" id="COG0410">
    <property type="taxonomic scope" value="Bacteria"/>
</dbReference>
<dbReference type="InterPro" id="IPR052156">
    <property type="entry name" value="BCAA_Transport_ATP-bd_LivF"/>
</dbReference>
<dbReference type="STRING" id="42256.RradSPS_1678"/>
<dbReference type="PROSITE" id="PS50893">
    <property type="entry name" value="ABC_TRANSPORTER_2"/>
    <property type="match status" value="1"/>
</dbReference>
<dbReference type="GO" id="GO:0005524">
    <property type="term" value="F:ATP binding"/>
    <property type="evidence" value="ECO:0007669"/>
    <property type="project" value="UniProtKB-KW"/>
</dbReference>
<name>A0A023X433_RUBRA</name>
<feature type="domain" description="ABC transporter" evidence="5">
    <location>
        <begin position="3"/>
        <end position="175"/>
    </location>
</feature>
<evidence type="ECO:0000256" key="4">
    <source>
        <dbReference type="SAM" id="MobiDB-lite"/>
    </source>
</evidence>
<dbReference type="GO" id="GO:0016887">
    <property type="term" value="F:ATP hydrolysis activity"/>
    <property type="evidence" value="ECO:0007669"/>
    <property type="project" value="InterPro"/>
</dbReference>
<reference evidence="7" key="2">
    <citation type="submission" date="2023-11" db="EMBL/GenBank/DDBJ databases">
        <title>MicrobeMod: A computational toolkit for identifying prokaryotic methylation and restriction-modification with nanopore sequencing.</title>
        <authorList>
            <person name="Crits-Christoph A."/>
            <person name="Kang S.C."/>
            <person name="Lee H."/>
            <person name="Ostrov N."/>
        </authorList>
    </citation>
    <scope>NUCLEOTIDE SEQUENCE</scope>
    <source>
        <strain evidence="7">ATCC 51242</strain>
    </source>
</reference>
<dbReference type="RefSeq" id="WP_051589597.1">
    <property type="nucleotide sequence ID" value="NZ_CP007514.1"/>
</dbReference>
<dbReference type="Proteomes" id="UP001281130">
    <property type="component" value="Unassembled WGS sequence"/>
</dbReference>
<proteinExistence type="inferred from homology"/>
<protein>
    <submittedName>
        <fullName evidence="6">ABC-type branched-chain amino acid transport systems ATPase component</fullName>
    </submittedName>
    <submittedName>
        <fullName evidence="7">ATP-binding cassette domain-containing protein</fullName>
    </submittedName>
</protein>
<evidence type="ECO:0000256" key="3">
    <source>
        <dbReference type="ARBA" id="ARBA00022970"/>
    </source>
</evidence>
<comment type="similarity">
    <text evidence="1">Belongs to the ABC transporter superfamily.</text>
</comment>
<dbReference type="EMBL" id="CP007514">
    <property type="protein sequence ID" value="AHY46961.1"/>
    <property type="molecule type" value="Genomic_DNA"/>
</dbReference>
<feature type="region of interest" description="Disordered" evidence="4">
    <location>
        <begin position="1"/>
        <end position="21"/>
    </location>
</feature>
<evidence type="ECO:0000313" key="7">
    <source>
        <dbReference type="EMBL" id="MDX5894367.1"/>
    </source>
</evidence>
<keyword evidence="7" id="KW-0547">Nucleotide-binding</keyword>
<dbReference type="PATRIC" id="fig|42256.3.peg.1700"/>
<dbReference type="InterPro" id="IPR017871">
    <property type="entry name" value="ABC_transporter-like_CS"/>
</dbReference>
<dbReference type="GO" id="GO:0015807">
    <property type="term" value="P:L-amino acid transport"/>
    <property type="evidence" value="ECO:0007669"/>
    <property type="project" value="TreeGrafter"/>
</dbReference>
<dbReference type="GO" id="GO:0015658">
    <property type="term" value="F:branched-chain amino acid transmembrane transporter activity"/>
    <property type="evidence" value="ECO:0007669"/>
    <property type="project" value="TreeGrafter"/>
</dbReference>
<dbReference type="HOGENOM" id="CLU_000604_1_2_11"/>
<evidence type="ECO:0000313" key="8">
    <source>
        <dbReference type="Proteomes" id="UP000025229"/>
    </source>
</evidence>
<evidence type="ECO:0000256" key="2">
    <source>
        <dbReference type="ARBA" id="ARBA00022448"/>
    </source>
</evidence>
<sequence length="175" mass="19150">MHFRETDVTGHPARRRARLGMGLVPQGRGVYPNLSVEEQLDLPPGRKNGGSQGSKGTVYELFPRLAERKRNSGSQLSGGEQQMLSIARALRGEPELLLLDEPSEGLAPLVVEQVGEVLKGLKARELSILLVEQNLSLALSVADRVYIMNKGRVVHEASAGELKKDKETQHRLLGV</sequence>
<dbReference type="SUPFAM" id="SSF52540">
    <property type="entry name" value="P-loop containing nucleoside triphosphate hydrolases"/>
    <property type="match status" value="1"/>
</dbReference>
<dbReference type="PANTHER" id="PTHR43820">
    <property type="entry name" value="HIGH-AFFINITY BRANCHED-CHAIN AMINO ACID TRANSPORT ATP-BINDING PROTEIN LIVF"/>
    <property type="match status" value="1"/>
</dbReference>
<accession>A0A023X433</accession>
<dbReference type="PANTHER" id="PTHR43820:SF2">
    <property type="entry name" value="ABC TRANSPORTER ATP-BINDING PROTEIN"/>
    <property type="match status" value="1"/>
</dbReference>
<dbReference type="Pfam" id="PF00005">
    <property type="entry name" value="ABC_tran"/>
    <property type="match status" value="1"/>
</dbReference>
<dbReference type="InterPro" id="IPR027417">
    <property type="entry name" value="P-loop_NTPase"/>
</dbReference>
<evidence type="ECO:0000259" key="5">
    <source>
        <dbReference type="PROSITE" id="PS50893"/>
    </source>
</evidence>
<keyword evidence="2" id="KW-0813">Transport</keyword>
<evidence type="ECO:0000256" key="1">
    <source>
        <dbReference type="ARBA" id="ARBA00005417"/>
    </source>
</evidence>
<dbReference type="EMBL" id="JAWXXX010000001">
    <property type="protein sequence ID" value="MDX5894367.1"/>
    <property type="molecule type" value="Genomic_DNA"/>
</dbReference>
<keyword evidence="3" id="KW-0029">Amino-acid transport</keyword>
<gene>
    <name evidence="6" type="ORF">RradSPS_1678</name>
    <name evidence="7" type="ORF">SIL72_10050</name>
</gene>
<reference evidence="6 8" key="1">
    <citation type="submission" date="2014-03" db="EMBL/GenBank/DDBJ databases">
        <title>Complete genome sequence of the Radio-Resistant Rubrobacter radiotolerans RSPS-4.</title>
        <authorList>
            <person name="Egas C.C."/>
            <person name="Barroso C.C."/>
            <person name="Froufe H.J.C."/>
            <person name="Pacheco J.J."/>
            <person name="Albuquerque L.L."/>
            <person name="da Costa M.M.S."/>
        </authorList>
    </citation>
    <scope>NUCLEOTIDE SEQUENCE [LARGE SCALE GENOMIC DNA]</scope>
    <source>
        <strain evidence="6 8">RSPS-4</strain>
    </source>
</reference>
<keyword evidence="8" id="KW-1185">Reference proteome</keyword>
<dbReference type="AlphaFoldDB" id="A0A023X433"/>
<keyword evidence="7" id="KW-0067">ATP-binding</keyword>
<dbReference type="OrthoDB" id="9776369at2"/>